<keyword evidence="1" id="KW-0175">Coiled coil</keyword>
<evidence type="ECO:0000313" key="2">
    <source>
        <dbReference type="EMBL" id="MBY70131.1"/>
    </source>
</evidence>
<evidence type="ECO:0000256" key="1">
    <source>
        <dbReference type="SAM" id="Coils"/>
    </source>
</evidence>
<feature type="coiled-coil region" evidence="1">
    <location>
        <begin position="73"/>
        <end position="107"/>
    </location>
</feature>
<protein>
    <submittedName>
        <fullName evidence="2">Uncharacterized protein</fullName>
    </submittedName>
</protein>
<organism evidence="2">
    <name type="scientific">Sipha flava</name>
    <name type="common">yellow sugarcane aphid</name>
    <dbReference type="NCBI Taxonomy" id="143950"/>
    <lineage>
        <taxon>Eukaryota</taxon>
        <taxon>Metazoa</taxon>
        <taxon>Ecdysozoa</taxon>
        <taxon>Arthropoda</taxon>
        <taxon>Hexapoda</taxon>
        <taxon>Insecta</taxon>
        <taxon>Pterygota</taxon>
        <taxon>Neoptera</taxon>
        <taxon>Paraneoptera</taxon>
        <taxon>Hemiptera</taxon>
        <taxon>Sternorrhyncha</taxon>
        <taxon>Aphidomorpha</taxon>
        <taxon>Aphidoidea</taxon>
        <taxon>Aphididae</taxon>
        <taxon>Sipha</taxon>
    </lineage>
</organism>
<dbReference type="OrthoDB" id="6619529at2759"/>
<dbReference type="AlphaFoldDB" id="A0A2S2PXF1"/>
<proteinExistence type="predicted"/>
<gene>
    <name evidence="2" type="ORF">g.122021</name>
</gene>
<sequence length="127" mass="15193">MTFSDAFRFIEEGTNNLSIRHANRIQNKRMWKSLRKHILTRREKCKQAEANAEVLRKVKYLEQQKIQENKLSLAQINGRLSELRDKRDELEEEKQALLNQANASNNNVSSSPEVEAKWYFYYQMRFI</sequence>
<dbReference type="EMBL" id="GGMS01000928">
    <property type="protein sequence ID" value="MBY70131.1"/>
    <property type="molecule type" value="Transcribed_RNA"/>
</dbReference>
<reference evidence="2" key="1">
    <citation type="submission" date="2018-04" db="EMBL/GenBank/DDBJ databases">
        <title>Transcriptome assembly of Sipha flava.</title>
        <authorList>
            <person name="Scully E.D."/>
            <person name="Geib S.M."/>
            <person name="Palmer N.A."/>
            <person name="Koch K."/>
            <person name="Bradshaw J."/>
            <person name="Heng-Moss T."/>
            <person name="Sarath G."/>
        </authorList>
    </citation>
    <scope>NUCLEOTIDE SEQUENCE</scope>
</reference>
<name>A0A2S2PXF1_9HEMI</name>
<accession>A0A2S2PXF1</accession>